<dbReference type="RefSeq" id="WP_013251248.1">
    <property type="nucleotide sequence ID" value="NC_014363.1"/>
</dbReference>
<evidence type="ECO:0000256" key="2">
    <source>
        <dbReference type="ARBA" id="ARBA00023125"/>
    </source>
</evidence>
<dbReference type="Pfam" id="PF00072">
    <property type="entry name" value="Response_reg"/>
    <property type="match status" value="1"/>
</dbReference>
<dbReference type="GO" id="GO:0003677">
    <property type="term" value="F:DNA binding"/>
    <property type="evidence" value="ECO:0007669"/>
    <property type="project" value="UniProtKB-KW"/>
</dbReference>
<dbReference type="InterPro" id="IPR039420">
    <property type="entry name" value="WalR-like"/>
</dbReference>
<dbReference type="PROSITE" id="PS50110">
    <property type="entry name" value="RESPONSE_REGULATORY"/>
    <property type="match status" value="1"/>
</dbReference>
<dbReference type="eggNOG" id="COG2197">
    <property type="taxonomic scope" value="Bacteria"/>
</dbReference>
<dbReference type="InterPro" id="IPR011006">
    <property type="entry name" value="CheY-like_superfamily"/>
</dbReference>
<dbReference type="GeneID" id="78511827"/>
<dbReference type="CDD" id="cd17535">
    <property type="entry name" value="REC_NarL-like"/>
    <property type="match status" value="1"/>
</dbReference>
<dbReference type="SMART" id="SM00448">
    <property type="entry name" value="REC"/>
    <property type="match status" value="1"/>
</dbReference>
<dbReference type="GO" id="GO:0006355">
    <property type="term" value="P:regulation of DNA-templated transcription"/>
    <property type="evidence" value="ECO:0007669"/>
    <property type="project" value="InterPro"/>
</dbReference>
<dbReference type="InterPro" id="IPR000792">
    <property type="entry name" value="Tscrpt_reg_LuxR_C"/>
</dbReference>
<dbReference type="SUPFAM" id="SSF52172">
    <property type="entry name" value="CheY-like"/>
    <property type="match status" value="1"/>
</dbReference>
<evidence type="ECO:0000259" key="4">
    <source>
        <dbReference type="PROSITE" id="PS50110"/>
    </source>
</evidence>
<reference evidence="5 6" key="1">
    <citation type="journal article" date="2010" name="Stand. Genomic Sci.">
        <title>Complete genome sequence of Olsenella uli type strain (VPI D76D-27C).</title>
        <authorList>
            <person name="Goker M."/>
            <person name="Held B."/>
            <person name="Lucas S."/>
            <person name="Nolan M."/>
            <person name="Yasawong M."/>
            <person name="Glavina Del Rio T."/>
            <person name="Tice H."/>
            <person name="Cheng J.F."/>
            <person name="Bruce D."/>
            <person name="Detter J.C."/>
            <person name="Tapia R."/>
            <person name="Han C."/>
            <person name="Goodwin L."/>
            <person name="Pitluck S."/>
            <person name="Liolios K."/>
            <person name="Ivanova N."/>
            <person name="Mavromatis K."/>
            <person name="Mikhailova N."/>
            <person name="Pati A."/>
            <person name="Chen A."/>
            <person name="Palaniappan K."/>
            <person name="Land M."/>
            <person name="Hauser L."/>
            <person name="Chang Y.J."/>
            <person name="Jeffries C.D."/>
            <person name="Rohde M."/>
            <person name="Sikorski J."/>
            <person name="Pukall R."/>
            <person name="Woyke T."/>
            <person name="Bristow J."/>
            <person name="Eisen J.A."/>
            <person name="Markowitz V."/>
            <person name="Hugenholtz P."/>
            <person name="Kyrpides N.C."/>
            <person name="Klenk H.P."/>
            <person name="Lapidus A."/>
        </authorList>
    </citation>
    <scope>NUCLEOTIDE SEQUENCE [LARGE SCALE GENOMIC DNA]</scope>
    <source>
        <strain evidence="6">ATCC 49627 / DSM 7084 / CIP 109912 / JCM 12494 / NCIMB 702895 / VPI D76D-27C</strain>
    </source>
</reference>
<feature type="modified residue" description="4-aspartylphosphate" evidence="3">
    <location>
        <position position="54"/>
    </location>
</feature>
<dbReference type="AlphaFoldDB" id="E1QYN2"/>
<evidence type="ECO:0000256" key="1">
    <source>
        <dbReference type="ARBA" id="ARBA00022553"/>
    </source>
</evidence>
<feature type="domain" description="Response regulatory" evidence="4">
    <location>
        <begin position="3"/>
        <end position="120"/>
    </location>
</feature>
<accession>E1QYN2</accession>
<keyword evidence="2" id="KW-0238">DNA-binding</keyword>
<dbReference type="OrthoDB" id="9808843at2"/>
<evidence type="ECO:0000313" key="5">
    <source>
        <dbReference type="EMBL" id="ADK67496.1"/>
    </source>
</evidence>
<dbReference type="STRING" id="633147.Olsu_0372"/>
<dbReference type="HOGENOM" id="CLU_000445_90_10_11"/>
<proteinExistence type="predicted"/>
<dbReference type="Pfam" id="PF00196">
    <property type="entry name" value="GerE"/>
    <property type="match status" value="1"/>
</dbReference>
<dbReference type="InterPro" id="IPR001789">
    <property type="entry name" value="Sig_transdc_resp-reg_receiver"/>
</dbReference>
<keyword evidence="6" id="KW-1185">Reference proteome</keyword>
<protein>
    <submittedName>
        <fullName evidence="5">Two component transcriptional regulator, LuxR family</fullName>
    </submittedName>
</protein>
<dbReference type="KEGG" id="ols:Olsu_0372"/>
<dbReference type="EMBL" id="CP002106">
    <property type="protein sequence ID" value="ADK67496.1"/>
    <property type="molecule type" value="Genomic_DNA"/>
</dbReference>
<dbReference type="Proteomes" id="UP000000333">
    <property type="component" value="Chromosome"/>
</dbReference>
<dbReference type="PANTHER" id="PTHR43214">
    <property type="entry name" value="TWO-COMPONENT RESPONSE REGULATOR"/>
    <property type="match status" value="1"/>
</dbReference>
<evidence type="ECO:0000256" key="3">
    <source>
        <dbReference type="PROSITE-ProRule" id="PRU00169"/>
    </source>
</evidence>
<dbReference type="InterPro" id="IPR058245">
    <property type="entry name" value="NreC/VraR/RcsB-like_REC"/>
</dbReference>
<gene>
    <name evidence="5" type="ordered locus">Olsu_0372</name>
</gene>
<sequence length="206" mass="22410">MIRVMIVDDQAMLRDSLRVAIGQEHDMAVVASLSDASEAPAVVERLGPDLVLMDVCTEGGQSGIAAVRRIKAAHPTVRCIVMTGMPEVTFVKQARESGADGFVYKNVGTRELLALLRSTMAGYQTFPNAPAQDQLVSGLTSDEMGVLRLVCEAKSRREIAEELFLSEGTVKRRISEILAKTGYDSIMRLAVDVVSRGYVVPRLRGE</sequence>
<dbReference type="Gene3D" id="3.40.50.2300">
    <property type="match status" value="1"/>
</dbReference>
<organism evidence="5 6">
    <name type="scientific">Olsenella uli (strain ATCC 49627 / DSM 7084 / CCUG 31166 / CIP 109912 / JCM 12494 / LMG 11480 / NCIMB 702895 / VPI D76D-27C)</name>
    <name type="common">Lactobacillus uli</name>
    <dbReference type="NCBI Taxonomy" id="633147"/>
    <lineage>
        <taxon>Bacteria</taxon>
        <taxon>Bacillati</taxon>
        <taxon>Actinomycetota</taxon>
        <taxon>Coriobacteriia</taxon>
        <taxon>Coriobacteriales</taxon>
        <taxon>Atopobiaceae</taxon>
        <taxon>Olsenella</taxon>
    </lineage>
</organism>
<dbReference type="SMART" id="SM00421">
    <property type="entry name" value="HTH_LUXR"/>
    <property type="match status" value="1"/>
</dbReference>
<dbReference type="InterPro" id="IPR016032">
    <property type="entry name" value="Sig_transdc_resp-reg_C-effctor"/>
</dbReference>
<name>E1QYN2_OLSUV</name>
<dbReference type="SUPFAM" id="SSF46894">
    <property type="entry name" value="C-terminal effector domain of the bipartite response regulators"/>
    <property type="match status" value="1"/>
</dbReference>
<dbReference type="PRINTS" id="PR00038">
    <property type="entry name" value="HTHLUXR"/>
</dbReference>
<dbReference type="GO" id="GO:0000160">
    <property type="term" value="P:phosphorelay signal transduction system"/>
    <property type="evidence" value="ECO:0007669"/>
    <property type="project" value="InterPro"/>
</dbReference>
<evidence type="ECO:0000313" key="6">
    <source>
        <dbReference type="Proteomes" id="UP000000333"/>
    </source>
</evidence>
<keyword evidence="1 3" id="KW-0597">Phosphoprotein</keyword>